<dbReference type="Pfam" id="PF01245">
    <property type="entry name" value="Ribosomal_L19"/>
    <property type="match status" value="1"/>
</dbReference>
<dbReference type="InterPro" id="IPR038657">
    <property type="entry name" value="Ribosomal_bL19_sf"/>
</dbReference>
<keyword evidence="4" id="KW-0150">Chloroplast</keyword>
<dbReference type="GO" id="GO:1990904">
    <property type="term" value="C:ribonucleoprotein complex"/>
    <property type="evidence" value="ECO:0007669"/>
    <property type="project" value="UniProtKB-KW"/>
</dbReference>
<geneLocation type="chloroplast" evidence="4"/>
<dbReference type="SUPFAM" id="SSF50104">
    <property type="entry name" value="Translation proteins SH3-like domain"/>
    <property type="match status" value="1"/>
</dbReference>
<evidence type="ECO:0000256" key="2">
    <source>
        <dbReference type="ARBA" id="ARBA00022980"/>
    </source>
</evidence>
<organism evidence="4">
    <name type="scientific">Chlorodesmis fastigiata</name>
    <name type="common">Turtle weed</name>
    <name type="synonym">Vaucheria fastigiata</name>
    <dbReference type="NCBI Taxonomy" id="189431"/>
    <lineage>
        <taxon>Eukaryota</taxon>
        <taxon>Viridiplantae</taxon>
        <taxon>Chlorophyta</taxon>
        <taxon>core chlorophytes</taxon>
        <taxon>Ulvophyceae</taxon>
        <taxon>TCBD clade</taxon>
        <taxon>Bryopsidales</taxon>
        <taxon>Halimedineae</taxon>
        <taxon>Halimedaceae</taxon>
        <taxon>Udoteae</taxon>
        <taxon>Chlorodesmis</taxon>
    </lineage>
</organism>
<keyword evidence="2 4" id="KW-0689">Ribosomal protein</keyword>
<dbReference type="RefSeq" id="YP_009472517.1">
    <property type="nucleotide sequence ID" value="NC_037364.1"/>
</dbReference>
<dbReference type="EMBL" id="KY819064">
    <property type="protein sequence ID" value="ARO74214.1"/>
    <property type="molecule type" value="Genomic_DNA"/>
</dbReference>
<evidence type="ECO:0000313" key="4">
    <source>
        <dbReference type="EMBL" id="ARO74214.1"/>
    </source>
</evidence>
<dbReference type="InterPro" id="IPR001857">
    <property type="entry name" value="Ribosomal_bL19"/>
</dbReference>
<reference evidence="4" key="1">
    <citation type="submission" date="2017-03" db="EMBL/GenBank/DDBJ databases">
        <title>Chloroplast genome evolution in siphonous green algae.</title>
        <authorList>
            <person name="Cremen M.C."/>
            <person name="Marcelino V.R."/>
            <person name="Verbruggen H."/>
        </authorList>
    </citation>
    <scope>NUCLEOTIDE SEQUENCE</scope>
</reference>
<evidence type="ECO:0000256" key="3">
    <source>
        <dbReference type="ARBA" id="ARBA00023274"/>
    </source>
</evidence>
<dbReference type="InterPro" id="IPR008991">
    <property type="entry name" value="Translation_prot_SH3-like_sf"/>
</dbReference>
<gene>
    <name evidence="4" type="primary">rpl19</name>
</gene>
<protein>
    <submittedName>
        <fullName evidence="4">Ribosomal protein L19</fullName>
    </submittedName>
</protein>
<name>A0A2P0QHH1_CHLFS</name>
<keyword evidence="4" id="KW-0934">Plastid</keyword>
<dbReference type="Gene3D" id="2.30.30.790">
    <property type="match status" value="1"/>
</dbReference>
<comment type="similarity">
    <text evidence="1">Belongs to the bacterial ribosomal protein bL19 family.</text>
</comment>
<dbReference type="PRINTS" id="PR00061">
    <property type="entry name" value="RIBOSOMALL19"/>
</dbReference>
<dbReference type="AlphaFoldDB" id="A0A2P0QHH1"/>
<evidence type="ECO:0000256" key="1">
    <source>
        <dbReference type="ARBA" id="ARBA00005781"/>
    </source>
</evidence>
<dbReference type="PANTHER" id="PTHR15680:SF9">
    <property type="entry name" value="LARGE RIBOSOMAL SUBUNIT PROTEIN BL19M"/>
    <property type="match status" value="1"/>
</dbReference>
<sequence>MEYFEKNKQKFGFSVGDFIQVGFCFQEGDKKRIQFFEGIVIAIRGSFSNKKIVLRKPGIYSVERFFAWNSPQIQSWKILKANRAQNSRSKLFYLRKFISW</sequence>
<dbReference type="GeneID" id="36489541"/>
<proteinExistence type="inferred from homology"/>
<dbReference type="GO" id="GO:0003735">
    <property type="term" value="F:structural constituent of ribosome"/>
    <property type="evidence" value="ECO:0007669"/>
    <property type="project" value="InterPro"/>
</dbReference>
<accession>A0A2P0QHH1</accession>
<dbReference type="GO" id="GO:0006412">
    <property type="term" value="P:translation"/>
    <property type="evidence" value="ECO:0007669"/>
    <property type="project" value="InterPro"/>
</dbReference>
<dbReference type="PANTHER" id="PTHR15680">
    <property type="entry name" value="RIBOSOMAL PROTEIN L19"/>
    <property type="match status" value="1"/>
</dbReference>
<dbReference type="GO" id="GO:0005840">
    <property type="term" value="C:ribosome"/>
    <property type="evidence" value="ECO:0007669"/>
    <property type="project" value="UniProtKB-KW"/>
</dbReference>
<keyword evidence="3" id="KW-0687">Ribonucleoprotein</keyword>